<dbReference type="NCBIfam" id="TIGR01780">
    <property type="entry name" value="SSADH"/>
    <property type="match status" value="1"/>
</dbReference>
<dbReference type="PROSITE" id="PS00070">
    <property type="entry name" value="ALDEHYDE_DEHYDR_CYS"/>
    <property type="match status" value="1"/>
</dbReference>
<dbReference type="Pfam" id="PF00171">
    <property type="entry name" value="Aldedh"/>
    <property type="match status" value="1"/>
</dbReference>
<sequence length="490" mass="52084">MQNHSDLGLQDSQLVKNFSYINGSWHSSESQISVTNPADGSEVAKISNAGVAETELAVVAAKSALKMWSAKSANERAGLMRNWFNLIMQHQDDLGRILTLEQGKPLAEAKGEVAYGAAFIEWFAEEGKRAYGDIIPGPSSDKRVVVIKQPVGVVASITPWNFPNAMIARKAAAALAAGCTFVVRPATQTPLSALAMAELAERAGIPAGVFNVVVGDDASGMGKVLTQHPDVSKFTFTGSTPVGKTLLKQCATTVKKVSMELGGNAPFIVFADADIDAAVQGALVSKYRNAGQTCVCTNRIFVQNKVLQEFTEKFTAAVEKLAIGNGLDDGIIIGPMISSTALNDVDKLVKESIAAGAKVISGAQKHSAGENFYQPTILSHVTNDMPVARNEIFGPVSPILSFDTEEEVIAMANDTEFGLAAYFYARDIGRVWRVAEALEFGMIGINEGIISNAAAPFGGMKQSGSGREGSKYGLDDYLEIKYLCMGGLDK</sequence>
<evidence type="ECO:0000256" key="3">
    <source>
        <dbReference type="PROSITE-ProRule" id="PRU10007"/>
    </source>
</evidence>
<dbReference type="InterPro" id="IPR016163">
    <property type="entry name" value="Ald_DH_C"/>
</dbReference>
<dbReference type="InterPro" id="IPR010102">
    <property type="entry name" value="Succ_semiAld_DH"/>
</dbReference>
<dbReference type="FunFam" id="3.40.605.10:FF:000026">
    <property type="entry name" value="Aldehyde dehydrogenase, putative"/>
    <property type="match status" value="1"/>
</dbReference>
<dbReference type="InterPro" id="IPR015590">
    <property type="entry name" value="Aldehyde_DH_dom"/>
</dbReference>
<dbReference type="InterPro" id="IPR016162">
    <property type="entry name" value="Ald_DH_N"/>
</dbReference>
<evidence type="ECO:0000256" key="4">
    <source>
        <dbReference type="RuleBase" id="RU003345"/>
    </source>
</evidence>
<dbReference type="GO" id="GO:0009450">
    <property type="term" value="P:gamma-aminobutyric acid catabolic process"/>
    <property type="evidence" value="ECO:0007669"/>
    <property type="project" value="InterPro"/>
</dbReference>
<name>A0A222GAU8_9GAMM</name>
<dbReference type="CDD" id="cd07103">
    <property type="entry name" value="ALDH_F5_SSADH_GabD"/>
    <property type="match status" value="1"/>
</dbReference>
<keyword evidence="7" id="KW-1185">Reference proteome</keyword>
<dbReference type="SUPFAM" id="SSF53720">
    <property type="entry name" value="ALDH-like"/>
    <property type="match status" value="1"/>
</dbReference>
<dbReference type="EMBL" id="CP020465">
    <property type="protein sequence ID" value="ASP48753.1"/>
    <property type="molecule type" value="Genomic_DNA"/>
</dbReference>
<dbReference type="AlphaFoldDB" id="A0A222GAU8"/>
<dbReference type="OrthoDB" id="9812625at2"/>
<keyword evidence="2 4" id="KW-0560">Oxidoreductase</keyword>
<gene>
    <name evidence="6" type="primary">gabD</name>
    <name evidence="6" type="ORF">B5D82_13855</name>
</gene>
<proteinExistence type="inferred from homology"/>
<dbReference type="GO" id="GO:0004777">
    <property type="term" value="F:succinate-semialdehyde dehydrogenase (NAD+) activity"/>
    <property type="evidence" value="ECO:0007669"/>
    <property type="project" value="TreeGrafter"/>
</dbReference>
<dbReference type="FunFam" id="3.40.309.10:FF:000004">
    <property type="entry name" value="Succinate-semialdehyde dehydrogenase I"/>
    <property type="match status" value="1"/>
</dbReference>
<dbReference type="PROSITE" id="PS00687">
    <property type="entry name" value="ALDEHYDE_DEHYDR_GLU"/>
    <property type="match status" value="1"/>
</dbReference>
<dbReference type="PANTHER" id="PTHR43353:SF5">
    <property type="entry name" value="SUCCINATE-SEMIALDEHYDE DEHYDROGENASE, MITOCHONDRIAL"/>
    <property type="match status" value="1"/>
</dbReference>
<accession>A0A222GAU8</accession>
<reference evidence="6 7" key="1">
    <citation type="submission" date="2017-08" db="EMBL/GenBank/DDBJ databases">
        <title>Complete genome of Colwellia sp. NB097-1, a psychrophile bacterium ioslated from Bering Sea.</title>
        <authorList>
            <person name="Chen X."/>
        </authorList>
    </citation>
    <scope>NUCLEOTIDE SEQUENCE [LARGE SCALE GENOMIC DNA]</scope>
    <source>
        <strain evidence="6 7">NB097-1</strain>
    </source>
</reference>
<dbReference type="FunFam" id="3.40.605.10:FF:000005">
    <property type="entry name" value="Succinate-semialdehyde dehydrogenase I"/>
    <property type="match status" value="1"/>
</dbReference>
<feature type="domain" description="Aldehyde dehydrogenase" evidence="5">
    <location>
        <begin position="25"/>
        <end position="482"/>
    </location>
</feature>
<dbReference type="GO" id="GO:0005829">
    <property type="term" value="C:cytosol"/>
    <property type="evidence" value="ECO:0007669"/>
    <property type="project" value="TreeGrafter"/>
</dbReference>
<evidence type="ECO:0000256" key="2">
    <source>
        <dbReference type="ARBA" id="ARBA00023002"/>
    </source>
</evidence>
<dbReference type="Gene3D" id="3.40.605.10">
    <property type="entry name" value="Aldehyde Dehydrogenase, Chain A, domain 1"/>
    <property type="match status" value="1"/>
</dbReference>
<dbReference type="InterPro" id="IPR050740">
    <property type="entry name" value="Aldehyde_DH_Superfamily"/>
</dbReference>
<dbReference type="InterPro" id="IPR029510">
    <property type="entry name" value="Ald_DH_CS_GLU"/>
</dbReference>
<dbReference type="KEGG" id="cber:B5D82_13855"/>
<protein>
    <submittedName>
        <fullName evidence="6">NAD-dependent succinate-semialdehyde dehydrogenase</fullName>
        <ecNumber evidence="6">1.2.1.16</ecNumber>
    </submittedName>
</protein>
<dbReference type="Proteomes" id="UP000202259">
    <property type="component" value="Chromosome"/>
</dbReference>
<dbReference type="PANTHER" id="PTHR43353">
    <property type="entry name" value="SUCCINATE-SEMIALDEHYDE DEHYDROGENASE, MITOCHONDRIAL"/>
    <property type="match status" value="1"/>
</dbReference>
<dbReference type="InterPro" id="IPR016160">
    <property type="entry name" value="Ald_DH_CS_CYS"/>
</dbReference>
<organism evidence="6 7">
    <name type="scientific">Cognaticolwellia beringensis</name>
    <dbReference type="NCBI Taxonomy" id="1967665"/>
    <lineage>
        <taxon>Bacteria</taxon>
        <taxon>Pseudomonadati</taxon>
        <taxon>Pseudomonadota</taxon>
        <taxon>Gammaproteobacteria</taxon>
        <taxon>Alteromonadales</taxon>
        <taxon>Colwelliaceae</taxon>
        <taxon>Cognaticolwellia</taxon>
    </lineage>
</organism>
<evidence type="ECO:0000256" key="1">
    <source>
        <dbReference type="ARBA" id="ARBA00009986"/>
    </source>
</evidence>
<evidence type="ECO:0000313" key="6">
    <source>
        <dbReference type="EMBL" id="ASP48753.1"/>
    </source>
</evidence>
<comment type="similarity">
    <text evidence="1 4">Belongs to the aldehyde dehydrogenase family.</text>
</comment>
<feature type="active site" evidence="3">
    <location>
        <position position="260"/>
    </location>
</feature>
<evidence type="ECO:0000313" key="7">
    <source>
        <dbReference type="Proteomes" id="UP000202259"/>
    </source>
</evidence>
<dbReference type="InterPro" id="IPR016161">
    <property type="entry name" value="Ald_DH/histidinol_DH"/>
</dbReference>
<dbReference type="Gene3D" id="3.40.309.10">
    <property type="entry name" value="Aldehyde Dehydrogenase, Chain A, domain 2"/>
    <property type="match status" value="1"/>
</dbReference>
<dbReference type="EC" id="1.2.1.16" evidence="6"/>
<evidence type="ECO:0000259" key="5">
    <source>
        <dbReference type="Pfam" id="PF00171"/>
    </source>
</evidence>
<dbReference type="RefSeq" id="WP_081152336.1">
    <property type="nucleotide sequence ID" value="NZ_CP020465.1"/>
</dbReference>